<dbReference type="InterPro" id="IPR005137">
    <property type="entry name" value="BtpA"/>
</dbReference>
<organism evidence="2 3">
    <name type="scientific">Treponema parvum</name>
    <dbReference type="NCBI Taxonomy" id="138851"/>
    <lineage>
        <taxon>Bacteria</taxon>
        <taxon>Pseudomonadati</taxon>
        <taxon>Spirochaetota</taxon>
        <taxon>Spirochaetia</taxon>
        <taxon>Spirochaetales</taxon>
        <taxon>Treponemataceae</taxon>
        <taxon>Treponema</taxon>
    </lineage>
</organism>
<dbReference type="EMBL" id="CP054142">
    <property type="protein sequence ID" value="QTQ12991.1"/>
    <property type="molecule type" value="Genomic_DNA"/>
</dbReference>
<comment type="similarity">
    <text evidence="1">Belongs to the BtpA family.</text>
</comment>
<name>A0A975IDE6_9SPIR</name>
<dbReference type="InterPro" id="IPR011060">
    <property type="entry name" value="RibuloseP-bd_barrel"/>
</dbReference>
<gene>
    <name evidence="2" type="ORF">HRQ91_00145</name>
</gene>
<dbReference type="RefSeq" id="WP_210119726.1">
    <property type="nucleotide sequence ID" value="NZ_CP054142.1"/>
</dbReference>
<dbReference type="AlphaFoldDB" id="A0A975IDE6"/>
<dbReference type="PIRSF" id="PIRSF005956">
    <property type="entry name" value="BtpA"/>
    <property type="match status" value="1"/>
</dbReference>
<evidence type="ECO:0000256" key="1">
    <source>
        <dbReference type="ARBA" id="ARBA00006007"/>
    </source>
</evidence>
<evidence type="ECO:0000313" key="2">
    <source>
        <dbReference type="EMBL" id="QTQ12991.1"/>
    </source>
</evidence>
<dbReference type="KEGG" id="tpav:HRQ91_00145"/>
<evidence type="ECO:0000313" key="3">
    <source>
        <dbReference type="Proteomes" id="UP000671908"/>
    </source>
</evidence>
<dbReference type="Pfam" id="PF03437">
    <property type="entry name" value="BtpA"/>
    <property type="match status" value="1"/>
</dbReference>
<dbReference type="PANTHER" id="PTHR21381:SF3">
    <property type="entry name" value="SGC REGION PROTEIN SGCQ-RELATED"/>
    <property type="match status" value="1"/>
</dbReference>
<sequence>MNFDFSDGHKLLVGMVHLLPLPGTYRSKNTIKTVIERAVTDAKILESCGFGAILIENEDLCNSPKMTKLQFASMSIVVNIISNTVLIPVGVTCGCTNYEESLSIAFICGCDFIRTPIFVDTLVNYNGVIAPCSSQLITYRKQIGAEKIKVFADIQVKHYHMLDKSIDITESALWAQRQGADAIVVTGTSTGVETKIDDIERVKKQVDIPVAVGSGVSDCNIKEQAKFADIFIIGTNIRKNGKMSEPIDSSKASKIIKAL</sequence>
<dbReference type="Gene3D" id="3.20.20.70">
    <property type="entry name" value="Aldolase class I"/>
    <property type="match status" value="1"/>
</dbReference>
<accession>A0A975IDE6</accession>
<protein>
    <submittedName>
        <fullName evidence="2">BtpA/SgcQ family protein</fullName>
    </submittedName>
</protein>
<dbReference type="PANTHER" id="PTHR21381">
    <property type="entry name" value="ZGC:162297"/>
    <property type="match status" value="1"/>
</dbReference>
<dbReference type="InterPro" id="IPR013785">
    <property type="entry name" value="Aldolase_TIM"/>
</dbReference>
<reference evidence="2 3" key="1">
    <citation type="journal article" date="2021" name="Microbiol. Resour. Announc.">
        <title>Complete Genome Sequences of Three Human Oral Treponema parvum Isolates.</title>
        <authorList>
            <person name="Zeng H."/>
            <person name="Watt R.M."/>
        </authorList>
    </citation>
    <scope>NUCLEOTIDE SEQUENCE [LARGE SCALE GENOMIC DNA]</scope>
    <source>
        <strain evidence="2 3">ATCC 700770</strain>
    </source>
</reference>
<dbReference type="NCBIfam" id="TIGR00259">
    <property type="entry name" value="thylakoid_BtpA"/>
    <property type="match status" value="1"/>
</dbReference>
<dbReference type="SUPFAM" id="SSF51366">
    <property type="entry name" value="Ribulose-phoshate binding barrel"/>
    <property type="match status" value="1"/>
</dbReference>
<proteinExistence type="inferred from homology"/>
<dbReference type="Proteomes" id="UP000671908">
    <property type="component" value="Chromosome"/>
</dbReference>
<keyword evidence="3" id="KW-1185">Reference proteome</keyword>